<dbReference type="RefSeq" id="WP_110592972.1">
    <property type="nucleotide sequence ID" value="NZ_ABEXOC020000028.1"/>
</dbReference>
<dbReference type="Proteomes" id="UP001162044">
    <property type="component" value="Unassembled WGS sequence"/>
</dbReference>
<evidence type="ECO:0000313" key="2">
    <source>
        <dbReference type="Proteomes" id="UP001162044"/>
    </source>
</evidence>
<dbReference type="AlphaFoldDB" id="A0AB35LGB9"/>
<name>A0AB35LGB9_PRORE</name>
<dbReference type="EMBL" id="JARVQW010000014">
    <property type="protein sequence ID" value="MDH2307592.1"/>
    <property type="molecule type" value="Genomic_DNA"/>
</dbReference>
<comment type="caution">
    <text evidence="1">The sequence shown here is derived from an EMBL/GenBank/DDBJ whole genome shotgun (WGS) entry which is preliminary data.</text>
</comment>
<gene>
    <name evidence="1" type="ORF">QDQ51_19530</name>
</gene>
<organism evidence="1 2">
    <name type="scientific">Providencia rettgeri</name>
    <dbReference type="NCBI Taxonomy" id="587"/>
    <lineage>
        <taxon>Bacteria</taxon>
        <taxon>Pseudomonadati</taxon>
        <taxon>Pseudomonadota</taxon>
        <taxon>Gammaproteobacteria</taxon>
        <taxon>Enterobacterales</taxon>
        <taxon>Morganellaceae</taxon>
        <taxon>Providencia</taxon>
    </lineage>
</organism>
<reference evidence="1" key="1">
    <citation type="submission" date="2023-04" db="EMBL/GenBank/DDBJ databases">
        <authorList>
            <person name="Li W."/>
        </authorList>
    </citation>
    <scope>NUCLEOTIDE SEQUENCE</scope>
    <source>
        <strain evidence="1">QITACRE101</strain>
    </source>
</reference>
<sequence>MQSLNHALDNLGVTSDEAIKTQQLIICEGIVGTYDGLRKIAEKYREKRIPPDTLKGHCC</sequence>
<accession>A0AB35LGB9</accession>
<reference evidence="1" key="2">
    <citation type="submission" date="2023-10" db="EMBL/GenBank/DDBJ databases">
        <title>Analysis of Resistance Genes of Carbapenem-resistant Providencia rettgeri.</title>
        <authorList>
            <person name="Liu M."/>
        </authorList>
    </citation>
    <scope>NUCLEOTIDE SEQUENCE</scope>
    <source>
        <strain evidence="1">QITACRE101</strain>
    </source>
</reference>
<protein>
    <submittedName>
        <fullName evidence="1">Uncharacterized protein</fullName>
    </submittedName>
</protein>
<evidence type="ECO:0000313" key="1">
    <source>
        <dbReference type="EMBL" id="MDH2307592.1"/>
    </source>
</evidence>
<proteinExistence type="predicted"/>